<dbReference type="Proteomes" id="UP000264753">
    <property type="component" value="Unassembled WGS sequence"/>
</dbReference>
<dbReference type="AlphaFoldDB" id="A0A358HXN3"/>
<comment type="caution">
    <text evidence="1">The sequence shown here is derived from an EMBL/GenBank/DDBJ whole genome shotgun (WGS) entry which is preliminary data.</text>
</comment>
<feature type="non-terminal residue" evidence="1">
    <location>
        <position position="40"/>
    </location>
</feature>
<sequence>MTHFSALSLLKNALTGQKNWQAQWPDSQPKSEYDVVIVGA</sequence>
<reference evidence="1 2" key="1">
    <citation type="journal article" date="2018" name="Nat. Biotechnol.">
        <title>A standardized bacterial taxonomy based on genome phylogeny substantially revises the tree of life.</title>
        <authorList>
            <person name="Parks D.H."/>
            <person name="Chuvochina M."/>
            <person name="Waite D.W."/>
            <person name="Rinke C."/>
            <person name="Skarshewski A."/>
            <person name="Chaumeil P.A."/>
            <person name="Hugenholtz P."/>
        </authorList>
    </citation>
    <scope>NUCLEOTIDE SEQUENCE [LARGE SCALE GENOMIC DNA]</scope>
    <source>
        <strain evidence="1">UBA8707</strain>
    </source>
</reference>
<organism evidence="1 2">
    <name type="scientific">Thalassospira lucentensis</name>
    <dbReference type="NCBI Taxonomy" id="168935"/>
    <lineage>
        <taxon>Bacteria</taxon>
        <taxon>Pseudomonadati</taxon>
        <taxon>Pseudomonadota</taxon>
        <taxon>Alphaproteobacteria</taxon>
        <taxon>Rhodospirillales</taxon>
        <taxon>Thalassospiraceae</taxon>
        <taxon>Thalassospira</taxon>
    </lineage>
</organism>
<evidence type="ECO:0000313" key="1">
    <source>
        <dbReference type="EMBL" id="HBU99919.1"/>
    </source>
</evidence>
<gene>
    <name evidence="1" type="ORF">DEF21_18735</name>
</gene>
<proteinExistence type="predicted"/>
<evidence type="ECO:0000313" key="2">
    <source>
        <dbReference type="Proteomes" id="UP000264753"/>
    </source>
</evidence>
<name>A0A358HXN3_9PROT</name>
<accession>A0A358HXN3</accession>
<dbReference type="EMBL" id="DOOG01000155">
    <property type="protein sequence ID" value="HBU99919.1"/>
    <property type="molecule type" value="Genomic_DNA"/>
</dbReference>
<protein>
    <submittedName>
        <fullName evidence="1">Sarcosine oxidase subunit beta</fullName>
    </submittedName>
</protein>